<sequence>MIWPVTISKSLNTIKLVKESNIKEIKSLVLYVDNIGQESESEFYKLTNHYFNGKTCVSKSRTSLKRTHFPLDFNRINWTNPTQIHLREVIDIHHITSLLANMSELIRLSVGFFRVDFFSELISDAVYNTDHIWSKLASLNVSIQVISLVNVIYNDLQLGDLET</sequence>
<reference evidence="1" key="1">
    <citation type="submission" date="2022-07" db="EMBL/GenBank/DDBJ databases">
        <title>Phylogenomic reconstructions and comparative analyses of Kickxellomycotina fungi.</title>
        <authorList>
            <person name="Reynolds N.K."/>
            <person name="Stajich J.E."/>
            <person name="Barry K."/>
            <person name="Grigoriev I.V."/>
            <person name="Crous P."/>
            <person name="Smith M.E."/>
        </authorList>
    </citation>
    <scope>NUCLEOTIDE SEQUENCE</scope>
    <source>
        <strain evidence="1">Benny 63K</strain>
    </source>
</reference>
<name>A0ACC1IAU1_9FUNG</name>
<evidence type="ECO:0000313" key="2">
    <source>
        <dbReference type="Proteomes" id="UP001150581"/>
    </source>
</evidence>
<evidence type="ECO:0000313" key="1">
    <source>
        <dbReference type="EMBL" id="KAJ1890170.1"/>
    </source>
</evidence>
<organism evidence="1 2">
    <name type="scientific">Kickxella alabastrina</name>
    <dbReference type="NCBI Taxonomy" id="61397"/>
    <lineage>
        <taxon>Eukaryota</taxon>
        <taxon>Fungi</taxon>
        <taxon>Fungi incertae sedis</taxon>
        <taxon>Zoopagomycota</taxon>
        <taxon>Kickxellomycotina</taxon>
        <taxon>Kickxellomycetes</taxon>
        <taxon>Kickxellales</taxon>
        <taxon>Kickxellaceae</taxon>
        <taxon>Kickxella</taxon>
    </lineage>
</organism>
<dbReference type="EMBL" id="JANBPG010001390">
    <property type="protein sequence ID" value="KAJ1890170.1"/>
    <property type="molecule type" value="Genomic_DNA"/>
</dbReference>
<comment type="caution">
    <text evidence="1">The sequence shown here is derived from an EMBL/GenBank/DDBJ whole genome shotgun (WGS) entry which is preliminary data.</text>
</comment>
<feature type="non-terminal residue" evidence="1">
    <location>
        <position position="163"/>
    </location>
</feature>
<proteinExistence type="predicted"/>
<gene>
    <name evidence="1" type="ORF">LPJ66_007633</name>
</gene>
<protein>
    <submittedName>
        <fullName evidence="1">Uncharacterized protein</fullName>
    </submittedName>
</protein>
<keyword evidence="2" id="KW-1185">Reference proteome</keyword>
<dbReference type="Proteomes" id="UP001150581">
    <property type="component" value="Unassembled WGS sequence"/>
</dbReference>
<accession>A0ACC1IAU1</accession>